<dbReference type="Proteomes" id="UP000525652">
    <property type="component" value="Unassembled WGS sequence"/>
</dbReference>
<accession>A0A7X1AZE3</accession>
<dbReference type="AlphaFoldDB" id="A0A7X1AZE3"/>
<dbReference type="RefSeq" id="WP_185693449.1">
    <property type="nucleotide sequence ID" value="NZ_JACHVA010000101.1"/>
</dbReference>
<proteinExistence type="predicted"/>
<reference evidence="1 2" key="1">
    <citation type="submission" date="2020-07" db="EMBL/GenBank/DDBJ databases">
        <authorList>
            <person name="Feng X."/>
        </authorList>
    </citation>
    <scope>NUCLEOTIDE SEQUENCE [LARGE SCALE GENOMIC DNA]</scope>
    <source>
        <strain evidence="1 2">JCM14086</strain>
    </source>
</reference>
<sequence>MSAPEGAVQVLASSNLGVDEWTDPSHLYFELESAHQLSADFEERCYRADGLAGSVPQDFLRVHVQ</sequence>
<evidence type="ECO:0000313" key="1">
    <source>
        <dbReference type="EMBL" id="MBC2602785.1"/>
    </source>
</evidence>
<organism evidence="1 2">
    <name type="scientific">Puniceicoccus vermicola</name>
    <dbReference type="NCBI Taxonomy" id="388746"/>
    <lineage>
        <taxon>Bacteria</taxon>
        <taxon>Pseudomonadati</taxon>
        <taxon>Verrucomicrobiota</taxon>
        <taxon>Opitutia</taxon>
        <taxon>Puniceicoccales</taxon>
        <taxon>Puniceicoccaceae</taxon>
        <taxon>Puniceicoccus</taxon>
    </lineage>
</organism>
<evidence type="ECO:0000313" key="2">
    <source>
        <dbReference type="Proteomes" id="UP000525652"/>
    </source>
</evidence>
<protein>
    <submittedName>
        <fullName evidence="1">Uncharacterized protein</fullName>
    </submittedName>
</protein>
<comment type="caution">
    <text evidence="1">The sequence shown here is derived from an EMBL/GenBank/DDBJ whole genome shotgun (WGS) entry which is preliminary data.</text>
</comment>
<name>A0A7X1AZE3_9BACT</name>
<dbReference type="EMBL" id="JACHVA010000101">
    <property type="protein sequence ID" value="MBC2602785.1"/>
    <property type="molecule type" value="Genomic_DNA"/>
</dbReference>
<gene>
    <name evidence="1" type="ORF">H5P30_13455</name>
</gene>
<keyword evidence="2" id="KW-1185">Reference proteome</keyword>